<dbReference type="KEGG" id="hro:HELRODRAFT_183201"/>
<evidence type="ECO:0000259" key="3">
    <source>
        <dbReference type="PROSITE" id="PS50026"/>
    </source>
</evidence>
<evidence type="ECO:0000313" key="5">
    <source>
        <dbReference type="EnsemblMetazoa" id="HelroP183201"/>
    </source>
</evidence>
<feature type="domain" description="EGF-like" evidence="3">
    <location>
        <begin position="53"/>
        <end position="97"/>
    </location>
</feature>
<dbReference type="Gene3D" id="2.10.25.10">
    <property type="entry name" value="Laminin"/>
    <property type="match status" value="1"/>
</dbReference>
<evidence type="ECO:0000256" key="2">
    <source>
        <dbReference type="SAM" id="Phobius"/>
    </source>
</evidence>
<dbReference type="HOGENOM" id="CLU_994902_0_0_1"/>
<dbReference type="GeneID" id="20208905"/>
<dbReference type="EnsemblMetazoa" id="HelroT183201">
    <property type="protein sequence ID" value="HelroP183201"/>
    <property type="gene ID" value="HelroG183201"/>
</dbReference>
<dbReference type="EMBL" id="AMQM01008634">
    <property type="status" value="NOT_ANNOTATED_CDS"/>
    <property type="molecule type" value="Genomic_DNA"/>
</dbReference>
<keyword evidence="1" id="KW-1015">Disulfide bond</keyword>
<dbReference type="EMBL" id="KB095818">
    <property type="protein sequence ID" value="ESO11415.1"/>
    <property type="molecule type" value="Genomic_DNA"/>
</dbReference>
<reference evidence="4 6" key="2">
    <citation type="journal article" date="2013" name="Nature">
        <title>Insights into bilaterian evolution from three spiralian genomes.</title>
        <authorList>
            <person name="Simakov O."/>
            <person name="Marletaz F."/>
            <person name="Cho S.J."/>
            <person name="Edsinger-Gonzales E."/>
            <person name="Havlak P."/>
            <person name="Hellsten U."/>
            <person name="Kuo D.H."/>
            <person name="Larsson T."/>
            <person name="Lv J."/>
            <person name="Arendt D."/>
            <person name="Savage R."/>
            <person name="Osoegawa K."/>
            <person name="de Jong P."/>
            <person name="Grimwood J."/>
            <person name="Chapman J.A."/>
            <person name="Shapiro H."/>
            <person name="Aerts A."/>
            <person name="Otillar R.P."/>
            <person name="Terry A.Y."/>
            <person name="Boore J.L."/>
            <person name="Grigoriev I.V."/>
            <person name="Lindberg D.R."/>
            <person name="Seaver E.C."/>
            <person name="Weisblat D.A."/>
            <person name="Putnam N.H."/>
            <person name="Rokhsar D.S."/>
        </authorList>
    </citation>
    <scope>NUCLEOTIDE SEQUENCE</scope>
</reference>
<dbReference type="CTD" id="20208905"/>
<proteinExistence type="predicted"/>
<feature type="transmembrane region" description="Helical" evidence="2">
    <location>
        <begin position="114"/>
        <end position="139"/>
    </location>
</feature>
<evidence type="ECO:0000256" key="1">
    <source>
        <dbReference type="PROSITE-ProRule" id="PRU00076"/>
    </source>
</evidence>
<keyword evidence="2" id="KW-1133">Transmembrane helix</keyword>
<keyword evidence="2" id="KW-0812">Transmembrane</keyword>
<dbReference type="AlphaFoldDB" id="T1FJA6"/>
<dbReference type="InterPro" id="IPR000742">
    <property type="entry name" value="EGF"/>
</dbReference>
<dbReference type="PROSITE" id="PS50026">
    <property type="entry name" value="EGF_3"/>
    <property type="match status" value="1"/>
</dbReference>
<organism evidence="5 6">
    <name type="scientific">Helobdella robusta</name>
    <name type="common">Californian leech</name>
    <dbReference type="NCBI Taxonomy" id="6412"/>
    <lineage>
        <taxon>Eukaryota</taxon>
        <taxon>Metazoa</taxon>
        <taxon>Spiralia</taxon>
        <taxon>Lophotrochozoa</taxon>
        <taxon>Annelida</taxon>
        <taxon>Clitellata</taxon>
        <taxon>Hirudinea</taxon>
        <taxon>Rhynchobdellida</taxon>
        <taxon>Glossiphoniidae</taxon>
        <taxon>Helobdella</taxon>
    </lineage>
</organism>
<name>T1FJA6_HELRO</name>
<evidence type="ECO:0000313" key="6">
    <source>
        <dbReference type="Proteomes" id="UP000015101"/>
    </source>
</evidence>
<gene>
    <name evidence="5" type="primary">20208905</name>
    <name evidence="4" type="ORF">HELRODRAFT_183201</name>
</gene>
<reference evidence="6" key="1">
    <citation type="submission" date="2012-12" db="EMBL/GenBank/DDBJ databases">
        <authorList>
            <person name="Hellsten U."/>
            <person name="Grimwood J."/>
            <person name="Chapman J.A."/>
            <person name="Shapiro H."/>
            <person name="Aerts A."/>
            <person name="Otillar R.P."/>
            <person name="Terry A.Y."/>
            <person name="Boore J.L."/>
            <person name="Simakov O."/>
            <person name="Marletaz F."/>
            <person name="Cho S.-J."/>
            <person name="Edsinger-Gonzales E."/>
            <person name="Havlak P."/>
            <person name="Kuo D.-H."/>
            <person name="Larsson T."/>
            <person name="Lv J."/>
            <person name="Arendt D."/>
            <person name="Savage R."/>
            <person name="Osoegawa K."/>
            <person name="de Jong P."/>
            <person name="Lindberg D.R."/>
            <person name="Seaver E.C."/>
            <person name="Weisblat D.A."/>
            <person name="Putnam N.H."/>
            <person name="Grigoriev I.V."/>
            <person name="Rokhsar D.S."/>
        </authorList>
    </citation>
    <scope>NUCLEOTIDE SEQUENCE</scope>
</reference>
<keyword evidence="1" id="KW-0245">EGF-like domain</keyword>
<keyword evidence="2" id="KW-0472">Membrane</keyword>
<dbReference type="PROSITE" id="PS00022">
    <property type="entry name" value="EGF_1"/>
    <property type="match status" value="1"/>
</dbReference>
<dbReference type="RefSeq" id="XP_009010483.1">
    <property type="nucleotide sequence ID" value="XM_009012235.1"/>
</dbReference>
<feature type="disulfide bond" evidence="1">
    <location>
        <begin position="87"/>
        <end position="96"/>
    </location>
</feature>
<accession>T1FJA6</accession>
<keyword evidence="6" id="KW-1185">Reference proteome</keyword>
<sequence length="280" mass="31803">MSKHMKMKPQYNSKPSHQKKVKDFLMEKHLRAVHVMEPGVRNNYADHLDNSVTLYKCGVEHYKFCGMNGICYYYSNDSNGPIRTCQCNGGFFGDNCEFTWYYAKHFDRSAQLTLLLSVVGLIFAITILLALLFVIWRVWRIRKSRLEKQKLVACSLDDDINNINNELDKLTHEEKLVTTTRAALVTFPGPSKTFMKTGSVSGNRFQTAAKTTRLSSIKEKPYGQSYRRFSAPTLFDPALPESQKLEKLASVMGRMSRLASKTGARGDQHGGDDCMVFVSL</sequence>
<evidence type="ECO:0000313" key="4">
    <source>
        <dbReference type="EMBL" id="ESO11415.1"/>
    </source>
</evidence>
<reference evidence="5" key="3">
    <citation type="submission" date="2015-06" db="UniProtKB">
        <authorList>
            <consortium name="EnsemblMetazoa"/>
        </authorList>
    </citation>
    <scope>IDENTIFICATION</scope>
</reference>
<comment type="caution">
    <text evidence="1">Lacks conserved residue(s) required for the propagation of feature annotation.</text>
</comment>
<dbReference type="Proteomes" id="UP000015101">
    <property type="component" value="Unassembled WGS sequence"/>
</dbReference>
<dbReference type="InParanoid" id="T1FJA6"/>
<dbReference type="SUPFAM" id="SSF57196">
    <property type="entry name" value="EGF/Laminin"/>
    <property type="match status" value="1"/>
</dbReference>
<protein>
    <recommendedName>
        <fullName evidence="3">EGF-like domain-containing protein</fullName>
    </recommendedName>
</protein>
<dbReference type="PROSITE" id="PS01186">
    <property type="entry name" value="EGF_2"/>
    <property type="match status" value="1"/>
</dbReference>
<dbReference type="EMBL" id="AMQM01008633">
    <property type="status" value="NOT_ANNOTATED_CDS"/>
    <property type="molecule type" value="Genomic_DNA"/>
</dbReference>